<evidence type="ECO:0000313" key="3">
    <source>
        <dbReference type="Proteomes" id="UP001556367"/>
    </source>
</evidence>
<evidence type="ECO:0000259" key="1">
    <source>
        <dbReference type="SMART" id="SM00672"/>
    </source>
</evidence>
<name>A0ABR3JSL7_9AGAR</name>
<sequence>MTKTFLVLSVLVLASIFLLYRDVLLAYGNSVTQILIIDIPQRILSSHRVDRLEFHSPHEYRPDGFLVVNPDAEHPIPELIARAEARWQMKRSRASKTLRAAVSEYRRRYNRAPPPGFDRWWNYVQDHNVQLPDEYDQIYRDLEPFWGMNPKELQILTAHEEHNVDTYTIGKNSTSKVGIVNKSFSDPENWAEKNLLRGAHDIIELVQDIEHLLPPFRAVVSPLDNPMFVSDHALRSGLVDAASRKKTLSLADYPPLAPPGFLSACPPGSPAFDRPIDLDHPPPASSQAKFIADHRQTMDPCQHPSLFYIHGEFIAHDLGPPPESVMRPRFANCATTVHHDIQIPTLLSWVEDILPRSEDPEWEQKLDDRMTWRGSNTGIWFSNATRWNVTQRVRLVNQANDQSGTVSVLLPPEDESEAVGTGTEMAKGLLNPLMFDIAFAGQPIGCAEETCEQLADLFDWERRQSIAEAGQFKYIFDIDGNAWSSRFKRLITSNSLVFKSTIYPEWFLDRIEPWVHYVPVQMDLSDFYDTFVFFHGGIYGEGEHEDLAMKIASEGRTWSKSFWRKEDMTAYIFRLFLEYSRVMSLDRDDMNFTL</sequence>
<organism evidence="2 3">
    <name type="scientific">Hohenbuehelia grisea</name>
    <dbReference type="NCBI Taxonomy" id="104357"/>
    <lineage>
        <taxon>Eukaryota</taxon>
        <taxon>Fungi</taxon>
        <taxon>Dikarya</taxon>
        <taxon>Basidiomycota</taxon>
        <taxon>Agaricomycotina</taxon>
        <taxon>Agaricomycetes</taxon>
        <taxon>Agaricomycetidae</taxon>
        <taxon>Agaricales</taxon>
        <taxon>Pleurotineae</taxon>
        <taxon>Pleurotaceae</taxon>
        <taxon>Hohenbuehelia</taxon>
    </lineage>
</organism>
<gene>
    <name evidence="2" type="ORF">HGRIS_014107</name>
</gene>
<dbReference type="PANTHER" id="PTHR12203:SF118">
    <property type="entry name" value="BETA-1,2-XYLOSYLTRANSFERASE 1"/>
    <property type="match status" value="1"/>
</dbReference>
<comment type="caution">
    <text evidence="2">The sequence shown here is derived from an EMBL/GenBank/DDBJ whole genome shotgun (WGS) entry which is preliminary data.</text>
</comment>
<reference evidence="3" key="1">
    <citation type="submission" date="2024-06" db="EMBL/GenBank/DDBJ databases">
        <title>Multi-omics analyses provide insights into the biosynthesis of the anticancer antibiotic pleurotin in Hohenbuehelia grisea.</title>
        <authorList>
            <person name="Weaver J.A."/>
            <person name="Alberti F."/>
        </authorList>
    </citation>
    <scope>NUCLEOTIDE SEQUENCE [LARGE SCALE GENOMIC DNA]</scope>
    <source>
        <strain evidence="3">T-177</strain>
    </source>
</reference>
<protein>
    <recommendedName>
        <fullName evidence="1">Glycosyl transferase CAP10 domain-containing protein</fullName>
    </recommendedName>
</protein>
<dbReference type="Pfam" id="PF05686">
    <property type="entry name" value="Glyco_transf_90"/>
    <property type="match status" value="1"/>
</dbReference>
<dbReference type="PANTHER" id="PTHR12203">
    <property type="entry name" value="KDEL LYS-ASP-GLU-LEU CONTAINING - RELATED"/>
    <property type="match status" value="1"/>
</dbReference>
<keyword evidence="3" id="KW-1185">Reference proteome</keyword>
<evidence type="ECO:0000313" key="2">
    <source>
        <dbReference type="EMBL" id="KAL0958786.1"/>
    </source>
</evidence>
<dbReference type="SMART" id="SM00672">
    <property type="entry name" value="CAP10"/>
    <property type="match status" value="1"/>
</dbReference>
<dbReference type="InterPro" id="IPR006598">
    <property type="entry name" value="CAP10"/>
</dbReference>
<dbReference type="Proteomes" id="UP001556367">
    <property type="component" value="Unassembled WGS sequence"/>
</dbReference>
<dbReference type="EMBL" id="JASNQZ010000003">
    <property type="protein sequence ID" value="KAL0958786.1"/>
    <property type="molecule type" value="Genomic_DNA"/>
</dbReference>
<dbReference type="InterPro" id="IPR051091">
    <property type="entry name" value="O-Glucosyltr/Glycosyltrsf_90"/>
</dbReference>
<proteinExistence type="predicted"/>
<feature type="domain" description="Glycosyl transferase CAP10" evidence="1">
    <location>
        <begin position="290"/>
        <end position="586"/>
    </location>
</feature>
<accession>A0ABR3JSL7</accession>